<reference evidence="9" key="1">
    <citation type="submission" date="2016-10" db="EMBL/GenBank/DDBJ databases">
        <authorList>
            <person name="Varghese N."/>
            <person name="Submissions S."/>
        </authorList>
    </citation>
    <scope>NUCLEOTIDE SEQUENCE [LARGE SCALE GENOMIC DNA]</scope>
    <source>
        <strain evidence="9">DSM 22002</strain>
    </source>
</reference>
<dbReference type="Pfam" id="PF02683">
    <property type="entry name" value="DsbD_TM"/>
    <property type="match status" value="1"/>
</dbReference>
<feature type="transmembrane region" description="Helical" evidence="6">
    <location>
        <begin position="12"/>
        <end position="36"/>
    </location>
</feature>
<evidence type="ECO:0000256" key="3">
    <source>
        <dbReference type="ARBA" id="ARBA00022692"/>
    </source>
</evidence>
<dbReference type="InterPro" id="IPR003834">
    <property type="entry name" value="Cyt_c_assmbl_TM_dom"/>
</dbReference>
<comment type="similarity">
    <text evidence="2">Belongs to the DsbD family.</text>
</comment>
<dbReference type="PANTHER" id="PTHR31272:SF4">
    <property type="entry name" value="CYTOCHROME C-TYPE BIOGENESIS PROTEIN HI_1454-RELATED"/>
    <property type="match status" value="1"/>
</dbReference>
<dbReference type="PANTHER" id="PTHR31272">
    <property type="entry name" value="CYTOCHROME C-TYPE BIOGENESIS PROTEIN HI_1454-RELATED"/>
    <property type="match status" value="1"/>
</dbReference>
<keyword evidence="9" id="KW-1185">Reference proteome</keyword>
<evidence type="ECO:0000256" key="5">
    <source>
        <dbReference type="ARBA" id="ARBA00023136"/>
    </source>
</evidence>
<keyword evidence="3 6" id="KW-0812">Transmembrane</keyword>
<accession>A0A1G8EVV0</accession>
<comment type="subcellular location">
    <subcellularLocation>
        <location evidence="1">Membrane</location>
        <topology evidence="1">Multi-pass membrane protein</topology>
    </subcellularLocation>
</comment>
<evidence type="ECO:0000256" key="1">
    <source>
        <dbReference type="ARBA" id="ARBA00004141"/>
    </source>
</evidence>
<feature type="transmembrane region" description="Helical" evidence="6">
    <location>
        <begin position="204"/>
        <end position="226"/>
    </location>
</feature>
<dbReference type="OrthoDB" id="9803065at2"/>
<feature type="transmembrane region" description="Helical" evidence="6">
    <location>
        <begin position="56"/>
        <end position="79"/>
    </location>
</feature>
<gene>
    <name evidence="8" type="ORF">SAMN04489720_2210</name>
</gene>
<feature type="transmembrane region" description="Helical" evidence="6">
    <location>
        <begin position="164"/>
        <end position="192"/>
    </location>
</feature>
<dbReference type="GO" id="GO:0017004">
    <property type="term" value="P:cytochrome complex assembly"/>
    <property type="evidence" value="ECO:0007669"/>
    <property type="project" value="InterPro"/>
</dbReference>
<dbReference type="AlphaFoldDB" id="A0A1G8EVV0"/>
<dbReference type="GO" id="GO:0016020">
    <property type="term" value="C:membrane"/>
    <property type="evidence" value="ECO:0007669"/>
    <property type="project" value="UniProtKB-SubCell"/>
</dbReference>
<organism evidence="8 9">
    <name type="scientific">Agrococcus jejuensis</name>
    <dbReference type="NCBI Taxonomy" id="399736"/>
    <lineage>
        <taxon>Bacteria</taxon>
        <taxon>Bacillati</taxon>
        <taxon>Actinomycetota</taxon>
        <taxon>Actinomycetes</taxon>
        <taxon>Micrococcales</taxon>
        <taxon>Microbacteriaceae</taxon>
        <taxon>Agrococcus</taxon>
    </lineage>
</organism>
<evidence type="ECO:0000256" key="6">
    <source>
        <dbReference type="SAM" id="Phobius"/>
    </source>
</evidence>
<evidence type="ECO:0000313" key="8">
    <source>
        <dbReference type="EMBL" id="SDH73974.1"/>
    </source>
</evidence>
<evidence type="ECO:0000313" key="9">
    <source>
        <dbReference type="Proteomes" id="UP000198822"/>
    </source>
</evidence>
<keyword evidence="5 6" id="KW-0472">Membrane</keyword>
<feature type="domain" description="Cytochrome C biogenesis protein transmembrane" evidence="7">
    <location>
        <begin position="13"/>
        <end position="222"/>
    </location>
</feature>
<dbReference type="InterPro" id="IPR051790">
    <property type="entry name" value="Cytochrome_c-biogenesis_DsbD"/>
</dbReference>
<feature type="transmembrane region" description="Helical" evidence="6">
    <location>
        <begin position="91"/>
        <end position="113"/>
    </location>
</feature>
<dbReference type="STRING" id="399736.SAMN04489720_2210"/>
<dbReference type="RefSeq" id="WP_092504994.1">
    <property type="nucleotide sequence ID" value="NZ_LT629695.1"/>
</dbReference>
<name>A0A1G8EVV0_9MICO</name>
<evidence type="ECO:0000256" key="2">
    <source>
        <dbReference type="ARBA" id="ARBA00006143"/>
    </source>
</evidence>
<evidence type="ECO:0000256" key="4">
    <source>
        <dbReference type="ARBA" id="ARBA00022989"/>
    </source>
</evidence>
<sequence>MSPADPIYAGQLLLALPIALAAGVVAFASPCVLPLVPGYLGLVSSLAGGKDSRRRLLLGVALFIAGFTLVFVLGSFVVGASSEFLIRYRDVLMRVLGGVLVVMGLVFIGQLTVFQRMWKPRQVRAGGMWAAPLVGIVFAVGWTPCIGPTFAAISVLALDSGTAWQAALLGLVYSLGLGIPFLLLALGFGWASKGVAFVKRHIRAINIVGGAMLIVLGVLMLSGIWMQVSDAIQGWVGNVVTVL</sequence>
<protein>
    <submittedName>
        <fullName evidence="8">Cytochrome c-type biogenesis protein</fullName>
    </submittedName>
</protein>
<dbReference type="Proteomes" id="UP000198822">
    <property type="component" value="Chromosome I"/>
</dbReference>
<proteinExistence type="inferred from homology"/>
<evidence type="ECO:0000259" key="7">
    <source>
        <dbReference type="Pfam" id="PF02683"/>
    </source>
</evidence>
<feature type="transmembrane region" description="Helical" evidence="6">
    <location>
        <begin position="133"/>
        <end position="158"/>
    </location>
</feature>
<keyword evidence="4 6" id="KW-1133">Transmembrane helix</keyword>
<dbReference type="EMBL" id="LT629695">
    <property type="protein sequence ID" value="SDH73974.1"/>
    <property type="molecule type" value="Genomic_DNA"/>
</dbReference>